<reference evidence="2" key="1">
    <citation type="submission" date="2020-05" db="EMBL/GenBank/DDBJ databases">
        <title>Phylogenomic resolution of chytrid fungi.</title>
        <authorList>
            <person name="Stajich J.E."/>
            <person name="Amses K."/>
            <person name="Simmons R."/>
            <person name="Seto K."/>
            <person name="Myers J."/>
            <person name="Bonds A."/>
            <person name="Quandt C.A."/>
            <person name="Barry K."/>
            <person name="Liu P."/>
            <person name="Grigoriev I."/>
            <person name="Longcore J.E."/>
            <person name="James T.Y."/>
        </authorList>
    </citation>
    <scope>NUCLEOTIDE SEQUENCE</scope>
    <source>
        <strain evidence="2">JEL0379</strain>
    </source>
</reference>
<feature type="region of interest" description="Disordered" evidence="1">
    <location>
        <begin position="601"/>
        <end position="633"/>
    </location>
</feature>
<accession>A0AAD5XP06</accession>
<dbReference type="Pfam" id="PF13041">
    <property type="entry name" value="PPR_2"/>
    <property type="match status" value="1"/>
</dbReference>
<gene>
    <name evidence="2" type="ORF">HDU87_006412</name>
</gene>
<dbReference type="GO" id="GO:0003729">
    <property type="term" value="F:mRNA binding"/>
    <property type="evidence" value="ECO:0007669"/>
    <property type="project" value="TreeGrafter"/>
</dbReference>
<dbReference type="GO" id="GO:0005739">
    <property type="term" value="C:mitochondrion"/>
    <property type="evidence" value="ECO:0007669"/>
    <property type="project" value="TreeGrafter"/>
</dbReference>
<dbReference type="Gene3D" id="1.25.40.10">
    <property type="entry name" value="Tetratricopeptide repeat domain"/>
    <property type="match status" value="3"/>
</dbReference>
<sequence length="633" mass="71157">MLATTFFRRATLGAARRHFLSSLRSHQQGPPSRSVATSSAETTTPTQPAKRSVVADIVLRAKRASSKQQDLPQQLTVDDLKLLIRQGEGRRALDKFRQLANENKLHNFWIRDYNDLLRLLRQIASGTGGVDVATFRVRNSEYVLQVMQSNGYQPSVHTWMAMATAYALLGRVDKVDEVISKAAHAGLQLKYGELLRLLALARHSPTEALEQFEEKIEADPERSQEAASVYNRLLAQFSGAEDRERFSRLLALGRKHGIAPDGGTYDVLINHFAVTVGNMEEARKMMDQRVAYKLGRTTRGYNSLLRGYLHKKDWVNFHATMEEMDRNGVPYNNTTYNSVITMHADLKQPVLAMQKFFKMFANQVPVTAKTRAVLARAASHYDRSMRALIHAGGGVPSSALYGNFINGAVEAREFQFCLRVIGEYRSEFQKRKFKMTSAILVKELSCWARLNKVDRAEQMLENAWKNHGFEPDAWAYHQMILMYCRPDTLDADKAFAMYRRMLTETSNPAAANIFVFTALLMSVWKHGQPVEGRALWTVRECVARELIDAKYVTYATDSPICDAVKTIGDGDFAKGLEIVQKDVAAGYAFPHGFEGGDPVAVKISPQEGEPLDAADVETDAPRSMQHPLRKASR</sequence>
<protein>
    <recommendedName>
        <fullName evidence="4">Mitochondrial group I intron splicing factor CCM1</fullName>
    </recommendedName>
</protein>
<dbReference type="PANTHER" id="PTHR47934">
    <property type="entry name" value="PENTATRICOPEPTIDE REPEAT-CONTAINING PROTEIN PET309, MITOCHONDRIAL"/>
    <property type="match status" value="1"/>
</dbReference>
<dbReference type="InterPro" id="IPR002885">
    <property type="entry name" value="PPR_rpt"/>
</dbReference>
<comment type="caution">
    <text evidence="2">The sequence shown here is derived from an EMBL/GenBank/DDBJ whole genome shotgun (WGS) entry which is preliminary data.</text>
</comment>
<proteinExistence type="predicted"/>
<dbReference type="InterPro" id="IPR051114">
    <property type="entry name" value="Mito_RNA_Proc_CCM1"/>
</dbReference>
<evidence type="ECO:0008006" key="4">
    <source>
        <dbReference type="Google" id="ProtNLM"/>
    </source>
</evidence>
<dbReference type="PANTHER" id="PTHR47934:SF6">
    <property type="entry name" value="MITOCHONDRIAL GROUP I INTRON SPLICING FACTOR CCM1-RELATED"/>
    <property type="match status" value="1"/>
</dbReference>
<organism evidence="2 3">
    <name type="scientific">Geranomyces variabilis</name>
    <dbReference type="NCBI Taxonomy" id="109894"/>
    <lineage>
        <taxon>Eukaryota</taxon>
        <taxon>Fungi</taxon>
        <taxon>Fungi incertae sedis</taxon>
        <taxon>Chytridiomycota</taxon>
        <taxon>Chytridiomycota incertae sedis</taxon>
        <taxon>Chytridiomycetes</taxon>
        <taxon>Spizellomycetales</taxon>
        <taxon>Powellomycetaceae</taxon>
        <taxon>Geranomyces</taxon>
    </lineage>
</organism>
<feature type="compositionally biased region" description="Acidic residues" evidence="1">
    <location>
        <begin position="609"/>
        <end position="618"/>
    </location>
</feature>
<dbReference type="GO" id="GO:0006396">
    <property type="term" value="P:RNA processing"/>
    <property type="evidence" value="ECO:0007669"/>
    <property type="project" value="TreeGrafter"/>
</dbReference>
<name>A0AAD5XP06_9FUNG</name>
<dbReference type="GO" id="GO:0007005">
    <property type="term" value="P:mitochondrion organization"/>
    <property type="evidence" value="ECO:0007669"/>
    <property type="project" value="TreeGrafter"/>
</dbReference>
<dbReference type="EMBL" id="JADGJQ010000055">
    <property type="protein sequence ID" value="KAJ3175177.1"/>
    <property type="molecule type" value="Genomic_DNA"/>
</dbReference>
<keyword evidence="3" id="KW-1185">Reference proteome</keyword>
<dbReference type="AlphaFoldDB" id="A0AAD5XP06"/>
<evidence type="ECO:0000313" key="3">
    <source>
        <dbReference type="Proteomes" id="UP001212152"/>
    </source>
</evidence>
<evidence type="ECO:0000313" key="2">
    <source>
        <dbReference type="EMBL" id="KAJ3175177.1"/>
    </source>
</evidence>
<feature type="region of interest" description="Disordered" evidence="1">
    <location>
        <begin position="22"/>
        <end position="49"/>
    </location>
</feature>
<dbReference type="InterPro" id="IPR011990">
    <property type="entry name" value="TPR-like_helical_dom_sf"/>
</dbReference>
<dbReference type="Proteomes" id="UP001212152">
    <property type="component" value="Unassembled WGS sequence"/>
</dbReference>
<evidence type="ECO:0000256" key="1">
    <source>
        <dbReference type="SAM" id="MobiDB-lite"/>
    </source>
</evidence>